<evidence type="ECO:0008006" key="4">
    <source>
        <dbReference type="Google" id="ProtNLM"/>
    </source>
</evidence>
<gene>
    <name evidence="2" type="ORF">BWK59_15190</name>
</gene>
<evidence type="ECO:0000313" key="3">
    <source>
        <dbReference type="Proteomes" id="UP000197768"/>
    </source>
</evidence>
<name>A0A246GER4_9FLAO</name>
<keyword evidence="1" id="KW-0732">Signal</keyword>
<comment type="caution">
    <text evidence="2">The sequence shown here is derived from an EMBL/GenBank/DDBJ whole genome shotgun (WGS) entry which is preliminary data.</text>
</comment>
<dbReference type="AlphaFoldDB" id="A0A246GER4"/>
<dbReference type="Proteomes" id="UP000197768">
    <property type="component" value="Unassembled WGS sequence"/>
</dbReference>
<dbReference type="RefSeq" id="WP_088395196.1">
    <property type="nucleotide sequence ID" value="NZ_MTCZ01000368.1"/>
</dbReference>
<dbReference type="Pfam" id="PF13306">
    <property type="entry name" value="LRR_5"/>
    <property type="match status" value="1"/>
</dbReference>
<proteinExistence type="predicted"/>
<dbReference type="Gene3D" id="3.80.10.10">
    <property type="entry name" value="Ribonuclease Inhibitor"/>
    <property type="match status" value="2"/>
</dbReference>
<feature type="chain" id="PRO_5012557751" description="Leucine-rich repeat domain-containing protein" evidence="1">
    <location>
        <begin position="20"/>
        <end position="320"/>
    </location>
</feature>
<feature type="non-terminal residue" evidence="2">
    <location>
        <position position="320"/>
    </location>
</feature>
<organism evidence="2 3">
    <name type="scientific">Flavobacterium davisii</name>
    <dbReference type="NCBI Taxonomy" id="2906077"/>
    <lineage>
        <taxon>Bacteria</taxon>
        <taxon>Pseudomonadati</taxon>
        <taxon>Bacteroidota</taxon>
        <taxon>Flavobacteriia</taxon>
        <taxon>Flavobacteriales</taxon>
        <taxon>Flavobacteriaceae</taxon>
        <taxon>Flavobacterium</taxon>
    </lineage>
</organism>
<dbReference type="PANTHER" id="PTHR45661">
    <property type="entry name" value="SURFACE ANTIGEN"/>
    <property type="match status" value="1"/>
</dbReference>
<reference evidence="2 3" key="1">
    <citation type="journal article" date="2017" name="Infect. Genet. Evol.">
        <title>Comparative genome analysis of fish pathogen Flavobacterium columnare reveals extensive sequence diversity within the species.</title>
        <authorList>
            <person name="Kayansamruaj P."/>
            <person name="Dong H.T."/>
            <person name="Hirono I."/>
            <person name="Kondo H."/>
            <person name="Senapin S."/>
            <person name="Rodkhum C."/>
        </authorList>
    </citation>
    <scope>NUCLEOTIDE SEQUENCE [LARGE SCALE GENOMIC DNA]</scope>
    <source>
        <strain evidence="2 3">1215</strain>
    </source>
</reference>
<protein>
    <recommendedName>
        <fullName evidence="4">Leucine-rich repeat domain-containing protein</fullName>
    </recommendedName>
</protein>
<dbReference type="Gene3D" id="3.40.50.12480">
    <property type="match status" value="1"/>
</dbReference>
<dbReference type="SUPFAM" id="SSF52058">
    <property type="entry name" value="L domain-like"/>
    <property type="match status" value="1"/>
</dbReference>
<evidence type="ECO:0000256" key="1">
    <source>
        <dbReference type="SAM" id="SignalP"/>
    </source>
</evidence>
<accession>A0A246GER4</accession>
<dbReference type="InterPro" id="IPR053139">
    <property type="entry name" value="Surface_bspA-like"/>
</dbReference>
<feature type="signal peptide" evidence="1">
    <location>
        <begin position="1"/>
        <end position="19"/>
    </location>
</feature>
<dbReference type="PANTHER" id="PTHR45661:SF3">
    <property type="entry name" value="IG-LIKE DOMAIN-CONTAINING PROTEIN"/>
    <property type="match status" value="1"/>
</dbReference>
<dbReference type="EMBL" id="MTCZ01000368">
    <property type="protein sequence ID" value="OWP82571.1"/>
    <property type="molecule type" value="Genomic_DNA"/>
</dbReference>
<evidence type="ECO:0000313" key="2">
    <source>
        <dbReference type="EMBL" id="OWP82571.1"/>
    </source>
</evidence>
<sequence length="320" mass="34545">MKKTHITLLLLCLSTLSFAQTFQDNGIYYKIIDKMKFYAEVGNNPDFKGVANIPSTVTYKNQSYEVKSIGNDAFYNCTTLTSIIIPSSVTSIGNSAFLNCDGLTSVNIPDSVTSISVFVFRGCKKLTSITIPNSVTSIGEGAFYSCEKLTSVNIPSSVTSIGNFAFYNCNAITSITIPNSVTSIGRGAFGVCRNLTSVNIPDSVTSIGEAAFRDCENLTSVTIPNSIKSIGDYAFINCKKLTSIECAIASPLSINSNVFQYVNKNACTLNVPSGTRTAYQAALVWQDFNTIKEGILASNSFVKDNFTIYPIPAKDFINIA</sequence>
<dbReference type="InterPro" id="IPR032675">
    <property type="entry name" value="LRR_dom_sf"/>
</dbReference>
<dbReference type="InterPro" id="IPR026906">
    <property type="entry name" value="LRR_5"/>
</dbReference>